<dbReference type="InterPro" id="IPR050189">
    <property type="entry name" value="MFS_Efflux_Transporters"/>
</dbReference>
<dbReference type="PANTHER" id="PTHR43124:SF3">
    <property type="entry name" value="CHLORAMPHENICOL EFFLUX PUMP RV0191"/>
    <property type="match status" value="1"/>
</dbReference>
<dbReference type="Proteomes" id="UP000270342">
    <property type="component" value="Unassembled WGS sequence"/>
</dbReference>
<keyword evidence="3 6" id="KW-0812">Transmembrane</keyword>
<dbReference type="InterPro" id="IPR020846">
    <property type="entry name" value="MFS_dom"/>
</dbReference>
<feature type="transmembrane region" description="Helical" evidence="6">
    <location>
        <begin position="164"/>
        <end position="185"/>
    </location>
</feature>
<feature type="transmembrane region" description="Helical" evidence="6">
    <location>
        <begin position="12"/>
        <end position="34"/>
    </location>
</feature>
<evidence type="ECO:0000256" key="2">
    <source>
        <dbReference type="ARBA" id="ARBA00022475"/>
    </source>
</evidence>
<feature type="transmembrane region" description="Helical" evidence="6">
    <location>
        <begin position="246"/>
        <end position="266"/>
    </location>
</feature>
<keyword evidence="4 6" id="KW-1133">Transmembrane helix</keyword>
<feature type="transmembrane region" description="Helical" evidence="6">
    <location>
        <begin position="335"/>
        <end position="358"/>
    </location>
</feature>
<keyword evidence="2" id="KW-1003">Cell membrane</keyword>
<keyword evidence="9" id="KW-1185">Reference proteome</keyword>
<comment type="caution">
    <text evidence="8">The sequence shown here is derived from an EMBL/GenBank/DDBJ whole genome shotgun (WGS) entry which is preliminary data.</text>
</comment>
<reference evidence="8 9" key="1">
    <citation type="submission" date="2018-10" db="EMBL/GenBank/DDBJ databases">
        <title>Robbsia sp. DHC34, isolated from soil.</title>
        <authorList>
            <person name="Gao Z.-H."/>
            <person name="Qiu L.-H."/>
        </authorList>
    </citation>
    <scope>NUCLEOTIDE SEQUENCE [LARGE SCALE GENOMIC DNA]</scope>
    <source>
        <strain evidence="8 9">DHC34</strain>
    </source>
</reference>
<feature type="transmembrane region" description="Helical" evidence="6">
    <location>
        <begin position="135"/>
        <end position="158"/>
    </location>
</feature>
<dbReference type="InterPro" id="IPR011701">
    <property type="entry name" value="MFS"/>
</dbReference>
<evidence type="ECO:0000313" key="9">
    <source>
        <dbReference type="Proteomes" id="UP000270342"/>
    </source>
</evidence>
<dbReference type="PANTHER" id="PTHR43124">
    <property type="entry name" value="PURINE EFFLUX PUMP PBUE"/>
    <property type="match status" value="1"/>
</dbReference>
<dbReference type="OrthoDB" id="4332123at2"/>
<feature type="transmembrane region" description="Helical" evidence="6">
    <location>
        <begin position="297"/>
        <end position="323"/>
    </location>
</feature>
<gene>
    <name evidence="8" type="ORF">D7S86_08010</name>
</gene>
<evidence type="ECO:0000256" key="5">
    <source>
        <dbReference type="ARBA" id="ARBA00023136"/>
    </source>
</evidence>
<feature type="transmembrane region" description="Helical" evidence="6">
    <location>
        <begin position="77"/>
        <end position="100"/>
    </location>
</feature>
<feature type="transmembrane region" description="Helical" evidence="6">
    <location>
        <begin position="364"/>
        <end position="383"/>
    </location>
</feature>
<dbReference type="InterPro" id="IPR036259">
    <property type="entry name" value="MFS_trans_sf"/>
</dbReference>
<feature type="transmembrane region" description="Helical" evidence="6">
    <location>
        <begin position="106"/>
        <end position="123"/>
    </location>
</feature>
<dbReference type="AlphaFoldDB" id="A0A494Y586"/>
<dbReference type="GO" id="GO:0022857">
    <property type="term" value="F:transmembrane transporter activity"/>
    <property type="evidence" value="ECO:0007669"/>
    <property type="project" value="InterPro"/>
</dbReference>
<evidence type="ECO:0000313" key="8">
    <source>
        <dbReference type="EMBL" id="RKP57856.1"/>
    </source>
</evidence>
<dbReference type="PROSITE" id="PS50850">
    <property type="entry name" value="MFS"/>
    <property type="match status" value="1"/>
</dbReference>
<evidence type="ECO:0000256" key="3">
    <source>
        <dbReference type="ARBA" id="ARBA00022692"/>
    </source>
</evidence>
<evidence type="ECO:0000259" key="7">
    <source>
        <dbReference type="PROSITE" id="PS50850"/>
    </source>
</evidence>
<feature type="domain" description="Major facilitator superfamily (MFS) profile" evidence="7">
    <location>
        <begin position="8"/>
        <end position="386"/>
    </location>
</feature>
<sequence>MGIRSNKVWLHTIIVFLAGSIATALVPLTVPILGPISKEFGIAGANLGWIVSFPTLICALGALAFGVVVDLTGDVRLLLAGIALVILGDAGVCLAPELWLLFAARLFQGLGYVCISVAGPAFIQRTTTGETRRAAMAFWAAHTPVGFAAAVFIGAQLVAAGLSWRFSFVGHALAALVVGLTLFALRHARSRTDMRRSAGTWRVLSTLPPYVVGLGALAAGMLQVSVMTMLPSILASRYGFSGPQSALTILVAMLANWCGSMVIVGTRVRKSPAMALPVTAVVAAVFGYNIVTGLTGALPATLACIMIFTATIGAANSLVWSLIPAAVPAPEAAGATAGLVTQCSFIGVLIGPPTFFAIRHENPMLIVLPFALLTILLLVPLIAEARSRVTCEPSRVA</sequence>
<evidence type="ECO:0000256" key="1">
    <source>
        <dbReference type="ARBA" id="ARBA00004651"/>
    </source>
</evidence>
<evidence type="ECO:0000256" key="4">
    <source>
        <dbReference type="ARBA" id="ARBA00022989"/>
    </source>
</evidence>
<proteinExistence type="predicted"/>
<organism evidence="8 9">
    <name type="scientific">Pararobbsia silviterrae</name>
    <dbReference type="NCBI Taxonomy" id="1792498"/>
    <lineage>
        <taxon>Bacteria</taxon>
        <taxon>Pseudomonadati</taxon>
        <taxon>Pseudomonadota</taxon>
        <taxon>Betaproteobacteria</taxon>
        <taxon>Burkholderiales</taxon>
        <taxon>Burkholderiaceae</taxon>
        <taxon>Pararobbsia</taxon>
    </lineage>
</organism>
<feature type="transmembrane region" description="Helical" evidence="6">
    <location>
        <begin position="273"/>
        <end position="291"/>
    </location>
</feature>
<dbReference type="EMBL" id="RBZU01000002">
    <property type="protein sequence ID" value="RKP57856.1"/>
    <property type="molecule type" value="Genomic_DNA"/>
</dbReference>
<evidence type="ECO:0000256" key="6">
    <source>
        <dbReference type="SAM" id="Phobius"/>
    </source>
</evidence>
<protein>
    <submittedName>
        <fullName evidence="8">MFS transporter</fullName>
    </submittedName>
</protein>
<dbReference type="RefSeq" id="WP_121085211.1">
    <property type="nucleotide sequence ID" value="NZ_RBZU01000002.1"/>
</dbReference>
<dbReference type="Pfam" id="PF07690">
    <property type="entry name" value="MFS_1"/>
    <property type="match status" value="1"/>
</dbReference>
<dbReference type="Gene3D" id="1.20.1250.20">
    <property type="entry name" value="MFS general substrate transporter like domains"/>
    <property type="match status" value="1"/>
</dbReference>
<accession>A0A494Y586</accession>
<dbReference type="GO" id="GO:0005886">
    <property type="term" value="C:plasma membrane"/>
    <property type="evidence" value="ECO:0007669"/>
    <property type="project" value="UniProtKB-SubCell"/>
</dbReference>
<feature type="transmembrane region" description="Helical" evidence="6">
    <location>
        <begin position="40"/>
        <end position="65"/>
    </location>
</feature>
<comment type="subcellular location">
    <subcellularLocation>
        <location evidence="1">Cell membrane</location>
        <topology evidence="1">Multi-pass membrane protein</topology>
    </subcellularLocation>
</comment>
<feature type="transmembrane region" description="Helical" evidence="6">
    <location>
        <begin position="206"/>
        <end position="226"/>
    </location>
</feature>
<name>A0A494Y586_9BURK</name>
<dbReference type="SUPFAM" id="SSF103473">
    <property type="entry name" value="MFS general substrate transporter"/>
    <property type="match status" value="1"/>
</dbReference>
<keyword evidence="5 6" id="KW-0472">Membrane</keyword>